<dbReference type="Proteomes" id="UP000000442">
    <property type="component" value="Plasmid pHRM2a"/>
</dbReference>
<organism evidence="1 2">
    <name type="scientific">Desulforapulum autotrophicum (strain ATCC 43914 / DSM 3382 / VKM B-1955 / HRM2)</name>
    <name type="common">Desulfobacterium autotrophicum</name>
    <dbReference type="NCBI Taxonomy" id="177437"/>
    <lineage>
        <taxon>Bacteria</taxon>
        <taxon>Pseudomonadati</taxon>
        <taxon>Thermodesulfobacteriota</taxon>
        <taxon>Desulfobacteria</taxon>
        <taxon>Desulfobacterales</taxon>
        <taxon>Desulfobacteraceae</taxon>
        <taxon>Desulforapulum</taxon>
    </lineage>
</organism>
<reference evidence="1 2" key="1">
    <citation type="journal article" date="2009" name="Environ. Microbiol.">
        <title>Genome sequence of Desulfobacterium autotrophicum HRM2, a marine sulfate reducer oxidizing organic carbon completely to carbon dioxide.</title>
        <authorList>
            <person name="Strittmatter A.W."/>
            <person name="Liesegang H."/>
            <person name="Rabus R."/>
            <person name="Decker I."/>
            <person name="Amann J."/>
            <person name="Andres S."/>
            <person name="Henne A."/>
            <person name="Fricke W.F."/>
            <person name="Martinez-Arias R."/>
            <person name="Bartels D."/>
            <person name="Goesmann A."/>
            <person name="Krause L."/>
            <person name="Puehler A."/>
            <person name="Klenk H.P."/>
            <person name="Richter M."/>
            <person name="Schuler M."/>
            <person name="Gloeckner F.O."/>
            <person name="Meyerdierks A."/>
            <person name="Gottschalk G."/>
            <person name="Amann R."/>
        </authorList>
    </citation>
    <scope>NUCLEOTIDE SEQUENCE [LARGE SCALE GENOMIC DNA]</scope>
    <source>
        <strain evidence="2">ATCC 43914 / DSM 3382 / HRM2</strain>
        <plasmid evidence="2">Plasmid pHRM2a</plasmid>
    </source>
</reference>
<dbReference type="RefSeq" id="WP_012663299.1">
    <property type="nucleotide sequence ID" value="NC_012109.1"/>
</dbReference>
<evidence type="ECO:0000313" key="1">
    <source>
        <dbReference type="EMBL" id="ACN18004.1"/>
    </source>
</evidence>
<accession>C0QML0</accession>
<dbReference type="EMBL" id="CP001088">
    <property type="protein sequence ID" value="ACN18004.1"/>
    <property type="molecule type" value="Genomic_DNA"/>
</dbReference>
<evidence type="ECO:0000313" key="2">
    <source>
        <dbReference type="Proteomes" id="UP000000442"/>
    </source>
</evidence>
<geneLocation type="plasmid" evidence="1 2">
    <name>pHRM2a</name>
</geneLocation>
<keyword evidence="2" id="KW-1185">Reference proteome</keyword>
<gene>
    <name evidence="1" type="ORF">HRM2_p00100</name>
</gene>
<protein>
    <recommendedName>
        <fullName evidence="3">Mobilization protein</fullName>
    </recommendedName>
</protein>
<keyword evidence="1" id="KW-0614">Plasmid</keyword>
<sequence length="93" mass="11050">MSTKKEQELIKQRDKLIAKQKQITAKLQKQKALNKERERKKRTKIHILLGIMLDAEIKNNIFDDVEIQRMIKTHLTKKEDSDLVSEYLFPTES</sequence>
<dbReference type="AlphaFoldDB" id="C0QML0"/>
<proteinExistence type="predicted"/>
<name>C0QML0_DESAH</name>
<evidence type="ECO:0008006" key="3">
    <source>
        <dbReference type="Google" id="ProtNLM"/>
    </source>
</evidence>
<dbReference type="KEGG" id="dat:HRM2_p00100"/>
<dbReference type="HOGENOM" id="CLU_2394889_0_0_7"/>